<evidence type="ECO:0000256" key="15">
    <source>
        <dbReference type="SAM" id="MobiDB-lite"/>
    </source>
</evidence>
<keyword evidence="5" id="KW-0597">Phosphoprotein</keyword>
<evidence type="ECO:0000256" key="9">
    <source>
        <dbReference type="ARBA" id="ARBA00022782"/>
    </source>
</evidence>
<dbReference type="Gene3D" id="2.10.25.10">
    <property type="entry name" value="Laminin"/>
    <property type="match status" value="4"/>
</dbReference>
<dbReference type="GO" id="GO:0048468">
    <property type="term" value="P:cell development"/>
    <property type="evidence" value="ECO:0007669"/>
    <property type="project" value="UniProtKB-ARBA"/>
</dbReference>
<dbReference type="PROSITE" id="PS00022">
    <property type="entry name" value="EGF_1"/>
    <property type="match status" value="3"/>
</dbReference>
<dbReference type="FunFam" id="2.10.25.10:FF:000061">
    <property type="entry name" value="Delta-like protein"/>
    <property type="match status" value="1"/>
</dbReference>
<protein>
    <submittedName>
        <fullName evidence="18">Sushi, von Willebrand factor type A, EGF and pentraxin domain-containing protein 1</fullName>
    </submittedName>
</protein>
<evidence type="ECO:0000256" key="4">
    <source>
        <dbReference type="ARBA" id="ARBA00022536"/>
    </source>
</evidence>
<dbReference type="InterPro" id="IPR009030">
    <property type="entry name" value="Growth_fac_rcpt_cys_sf"/>
</dbReference>
<dbReference type="InterPro" id="IPR013032">
    <property type="entry name" value="EGF-like_CS"/>
</dbReference>
<feature type="domain" description="EGF-like" evidence="17">
    <location>
        <begin position="133"/>
        <end position="169"/>
    </location>
</feature>
<reference evidence="18" key="1">
    <citation type="submission" date="2023-03" db="EMBL/GenBank/DDBJ databases">
        <authorList>
            <person name="Steffen K."/>
            <person name="Cardenas P."/>
        </authorList>
    </citation>
    <scope>NUCLEOTIDE SEQUENCE</scope>
</reference>
<accession>A0AA35S799</accession>
<comment type="subcellular location">
    <subcellularLocation>
        <location evidence="1">Apical cell membrane</location>
        <topology evidence="1">Single-pass type I membrane protein</topology>
    </subcellularLocation>
</comment>
<dbReference type="GO" id="GO:0051093">
    <property type="term" value="P:negative regulation of developmental process"/>
    <property type="evidence" value="ECO:0007669"/>
    <property type="project" value="UniProtKB-ARBA"/>
</dbReference>
<dbReference type="Proteomes" id="UP001174909">
    <property type="component" value="Unassembled WGS sequence"/>
</dbReference>
<evidence type="ECO:0000313" key="18">
    <source>
        <dbReference type="EMBL" id="CAI8023973.1"/>
    </source>
</evidence>
<dbReference type="InterPro" id="IPR000742">
    <property type="entry name" value="EGF"/>
</dbReference>
<evidence type="ECO:0000256" key="11">
    <source>
        <dbReference type="ARBA" id="ARBA00023136"/>
    </source>
</evidence>
<evidence type="ECO:0000256" key="7">
    <source>
        <dbReference type="ARBA" id="ARBA00022729"/>
    </source>
</evidence>
<dbReference type="Pfam" id="PF12661">
    <property type="entry name" value="hEGF"/>
    <property type="match status" value="1"/>
</dbReference>
<dbReference type="InterPro" id="IPR018097">
    <property type="entry name" value="EGF_Ca-bd_CS"/>
</dbReference>
<feature type="domain" description="EGF-like" evidence="17">
    <location>
        <begin position="57"/>
        <end position="93"/>
    </location>
</feature>
<dbReference type="PANTHER" id="PTHR24049">
    <property type="entry name" value="CRUMBS FAMILY MEMBER"/>
    <property type="match status" value="1"/>
</dbReference>
<evidence type="ECO:0000256" key="14">
    <source>
        <dbReference type="PROSITE-ProRule" id="PRU00076"/>
    </source>
</evidence>
<feature type="compositionally biased region" description="Polar residues" evidence="15">
    <location>
        <begin position="336"/>
        <end position="352"/>
    </location>
</feature>
<feature type="disulfide bond" evidence="14">
    <location>
        <begin position="83"/>
        <end position="92"/>
    </location>
</feature>
<evidence type="ECO:0000313" key="19">
    <source>
        <dbReference type="Proteomes" id="UP001174909"/>
    </source>
</evidence>
<evidence type="ECO:0000259" key="17">
    <source>
        <dbReference type="PROSITE" id="PS50026"/>
    </source>
</evidence>
<evidence type="ECO:0000256" key="1">
    <source>
        <dbReference type="ARBA" id="ARBA00004247"/>
    </source>
</evidence>
<evidence type="ECO:0000256" key="5">
    <source>
        <dbReference type="ARBA" id="ARBA00022553"/>
    </source>
</evidence>
<dbReference type="GO" id="GO:0005509">
    <property type="term" value="F:calcium ion binding"/>
    <property type="evidence" value="ECO:0007669"/>
    <property type="project" value="InterPro"/>
</dbReference>
<dbReference type="GO" id="GO:0016324">
    <property type="term" value="C:apical plasma membrane"/>
    <property type="evidence" value="ECO:0007669"/>
    <property type="project" value="UniProtKB-SubCell"/>
</dbReference>
<evidence type="ECO:0000256" key="2">
    <source>
        <dbReference type="ARBA" id="ARBA00022473"/>
    </source>
</evidence>
<dbReference type="GO" id="GO:0051241">
    <property type="term" value="P:negative regulation of multicellular organismal process"/>
    <property type="evidence" value="ECO:0007669"/>
    <property type="project" value="UniProtKB-ARBA"/>
</dbReference>
<name>A0AA35S799_GEOBA</name>
<dbReference type="InterPro" id="IPR000152">
    <property type="entry name" value="EGF-type_Asp/Asn_hydroxyl_site"/>
</dbReference>
<comment type="caution">
    <text evidence="18">The sequence shown here is derived from an EMBL/GenBank/DDBJ whole genome shotgun (WGS) entry which is preliminary data.</text>
</comment>
<dbReference type="SMART" id="SM00179">
    <property type="entry name" value="EGF_CA"/>
    <property type="match status" value="4"/>
</dbReference>
<organism evidence="18 19">
    <name type="scientific">Geodia barretti</name>
    <name type="common">Barrett's horny sponge</name>
    <dbReference type="NCBI Taxonomy" id="519541"/>
    <lineage>
        <taxon>Eukaryota</taxon>
        <taxon>Metazoa</taxon>
        <taxon>Porifera</taxon>
        <taxon>Demospongiae</taxon>
        <taxon>Heteroscleromorpha</taxon>
        <taxon>Tetractinellida</taxon>
        <taxon>Astrophorina</taxon>
        <taxon>Geodiidae</taxon>
        <taxon>Geodia</taxon>
    </lineage>
</organism>
<dbReference type="GO" id="GO:0008593">
    <property type="term" value="P:regulation of Notch signaling pathway"/>
    <property type="evidence" value="ECO:0007669"/>
    <property type="project" value="UniProtKB-ARBA"/>
</dbReference>
<dbReference type="PROSITE" id="PS01186">
    <property type="entry name" value="EGF_2"/>
    <property type="match status" value="4"/>
</dbReference>
<keyword evidence="4 14" id="KW-0245">EGF-like domain</keyword>
<dbReference type="EMBL" id="CASHTH010002047">
    <property type="protein sequence ID" value="CAI8023973.1"/>
    <property type="molecule type" value="Genomic_DNA"/>
</dbReference>
<dbReference type="FunFam" id="2.10.25.10:FF:000122">
    <property type="entry name" value="Protein crumbs homolog 2"/>
    <property type="match status" value="1"/>
</dbReference>
<feature type="transmembrane region" description="Helical" evidence="16">
    <location>
        <begin position="232"/>
        <end position="255"/>
    </location>
</feature>
<keyword evidence="3" id="KW-1003">Cell membrane</keyword>
<dbReference type="CDD" id="cd00054">
    <property type="entry name" value="EGF_CA"/>
    <property type="match status" value="4"/>
</dbReference>
<dbReference type="PROSITE" id="PS01187">
    <property type="entry name" value="EGF_CA"/>
    <property type="match status" value="1"/>
</dbReference>
<comment type="caution">
    <text evidence="14">Lacks conserved residue(s) required for the propagation of feature annotation.</text>
</comment>
<evidence type="ECO:0000256" key="12">
    <source>
        <dbReference type="ARBA" id="ARBA00023157"/>
    </source>
</evidence>
<feature type="disulfide bond" evidence="14">
    <location>
        <begin position="197"/>
        <end position="206"/>
    </location>
</feature>
<evidence type="ECO:0000256" key="3">
    <source>
        <dbReference type="ARBA" id="ARBA00022475"/>
    </source>
</evidence>
<keyword evidence="12 14" id="KW-1015">Disulfide bond</keyword>
<evidence type="ECO:0000256" key="16">
    <source>
        <dbReference type="SAM" id="Phobius"/>
    </source>
</evidence>
<dbReference type="PROSITE" id="PS00010">
    <property type="entry name" value="ASX_HYDROXYL"/>
    <property type="match status" value="3"/>
</dbReference>
<dbReference type="SMART" id="SM00181">
    <property type="entry name" value="EGF"/>
    <property type="match status" value="4"/>
</dbReference>
<evidence type="ECO:0000256" key="8">
    <source>
        <dbReference type="ARBA" id="ARBA00022737"/>
    </source>
</evidence>
<proteinExistence type="predicted"/>
<feature type="disulfide bond" evidence="14">
    <location>
        <begin position="159"/>
        <end position="168"/>
    </location>
</feature>
<dbReference type="GO" id="GO:0045197">
    <property type="term" value="P:establishment or maintenance of epithelial cell apical/basal polarity"/>
    <property type="evidence" value="ECO:0007669"/>
    <property type="project" value="TreeGrafter"/>
</dbReference>
<sequence>MGLYVCVLVATTEHSVIVTMTTAHRTPVRTEEYARITLEDMSATVAWDGLETDARSILTTVVPVPCQNGGTCYDEVNGYDCVCPRGWEGEDCGVEVNECASNPCQNEANCTDLIGSFNCSCADGYYGPHCQYELNECLSSPCLNGGSCRDLVNSYSCNCADGFAGENCEISLFPCRGDPCQNGGTCVEEFNDYSCLCPPGYTDHNCLVPVDVQVEGLTSNNEGDDVMGYVKWAVPVAVLLILILIVAVVIVTLYWRRKSKRSLLPPPDLPMENGSGKAFAKDLDFTVADNPVYDLDVPTCPETHVYEALDTYAVPTNVPLETTPPKAIPADYCHPTPSNGTIENPYSNVDQR</sequence>
<evidence type="ECO:0000256" key="6">
    <source>
        <dbReference type="ARBA" id="ARBA00022692"/>
    </source>
</evidence>
<dbReference type="PROSITE" id="PS50026">
    <property type="entry name" value="EGF_3"/>
    <property type="match status" value="4"/>
</dbReference>
<keyword evidence="2" id="KW-0217">Developmental protein</keyword>
<keyword evidence="9" id="KW-0221">Differentiation</keyword>
<keyword evidence="10 16" id="KW-1133">Transmembrane helix</keyword>
<dbReference type="AlphaFoldDB" id="A0AA35S799"/>
<gene>
    <name evidence="18" type="ORF">GBAR_LOCUS13976</name>
</gene>
<feature type="domain" description="EGF-like" evidence="17">
    <location>
        <begin position="171"/>
        <end position="207"/>
    </location>
</feature>
<dbReference type="InterPro" id="IPR001881">
    <property type="entry name" value="EGF-like_Ca-bd_dom"/>
</dbReference>
<dbReference type="GO" id="GO:0009967">
    <property type="term" value="P:positive regulation of signal transduction"/>
    <property type="evidence" value="ECO:0007669"/>
    <property type="project" value="UniProtKB-ARBA"/>
</dbReference>
<dbReference type="SUPFAM" id="SSF57184">
    <property type="entry name" value="Growth factor receptor domain"/>
    <property type="match status" value="1"/>
</dbReference>
<keyword evidence="6 16" id="KW-0812">Transmembrane</keyword>
<dbReference type="GO" id="GO:0003002">
    <property type="term" value="P:regionalization"/>
    <property type="evidence" value="ECO:0007669"/>
    <property type="project" value="UniProtKB-ARBA"/>
</dbReference>
<evidence type="ECO:0000256" key="13">
    <source>
        <dbReference type="ARBA" id="ARBA00023180"/>
    </source>
</evidence>
<dbReference type="FunFam" id="2.10.25.10:FF:000006">
    <property type="entry name" value="Versican core protein-like isoform 1"/>
    <property type="match status" value="1"/>
</dbReference>
<feature type="disulfide bond" evidence="14">
    <location>
        <begin position="121"/>
        <end position="130"/>
    </location>
</feature>
<dbReference type="GO" id="GO:0032991">
    <property type="term" value="C:protein-containing complex"/>
    <property type="evidence" value="ECO:0007669"/>
    <property type="project" value="TreeGrafter"/>
</dbReference>
<feature type="domain" description="EGF-like" evidence="17">
    <location>
        <begin position="95"/>
        <end position="131"/>
    </location>
</feature>
<dbReference type="FunFam" id="2.10.25.10:FF:000565">
    <property type="entry name" value="Predicted protein"/>
    <property type="match status" value="1"/>
</dbReference>
<keyword evidence="19" id="KW-1185">Reference proteome</keyword>
<evidence type="ECO:0000256" key="10">
    <source>
        <dbReference type="ARBA" id="ARBA00022989"/>
    </source>
</evidence>
<dbReference type="PRINTS" id="PR00010">
    <property type="entry name" value="EGFBLOOD"/>
</dbReference>
<dbReference type="GO" id="GO:0060255">
    <property type="term" value="P:regulation of macromolecule metabolic process"/>
    <property type="evidence" value="ECO:0007669"/>
    <property type="project" value="UniProtKB-ARBA"/>
</dbReference>
<feature type="region of interest" description="Disordered" evidence="15">
    <location>
        <begin position="328"/>
        <end position="352"/>
    </location>
</feature>
<dbReference type="GO" id="GO:0007157">
    <property type="term" value="P:heterophilic cell-cell adhesion via plasma membrane cell adhesion molecules"/>
    <property type="evidence" value="ECO:0007669"/>
    <property type="project" value="TreeGrafter"/>
</dbReference>
<dbReference type="PANTHER" id="PTHR24049:SF22">
    <property type="entry name" value="DROSOPHILA CRUMBS HOMOLOG"/>
    <property type="match status" value="1"/>
</dbReference>
<dbReference type="Pfam" id="PF00008">
    <property type="entry name" value="EGF"/>
    <property type="match status" value="3"/>
</dbReference>
<keyword evidence="11 16" id="KW-0472">Membrane</keyword>
<keyword evidence="7" id="KW-0732">Signal</keyword>
<keyword evidence="8" id="KW-0677">Repeat</keyword>
<keyword evidence="13" id="KW-0325">Glycoprotein</keyword>
<dbReference type="GO" id="GO:0080090">
    <property type="term" value="P:regulation of primary metabolic process"/>
    <property type="evidence" value="ECO:0007669"/>
    <property type="project" value="UniProtKB-ARBA"/>
</dbReference>
<dbReference type="InterPro" id="IPR051022">
    <property type="entry name" value="Notch_Cell-Fate_Det"/>
</dbReference>